<dbReference type="InterPro" id="IPR030395">
    <property type="entry name" value="GP_PDE_dom"/>
</dbReference>
<dbReference type="CDD" id="cd08556">
    <property type="entry name" value="GDPD"/>
    <property type="match status" value="1"/>
</dbReference>
<sequence>MMASTNHVQPIAHRGCPHQYPENTLRALQNAGSSAGAVEFDVRRCGTGESVVIHDNRLDRVTDVDGLVSDTSVSELQQVHVAGSTAHVPTLQEVFQTVSTDVTLHIELKEPSVIDDVVMYINQFDHDVIVSSFDPTALTAAVSAGLTDVALLFATDPQDALMRAIKIGCTAVHPSASLCIETDIVSAAHEQGLYVNAWTVEDAETLTALARISGDDHSTAVDGVIIDDCSLIERCQTLG</sequence>
<dbReference type="PROSITE" id="PS51704">
    <property type="entry name" value="GP_PDE"/>
    <property type="match status" value="1"/>
</dbReference>
<dbReference type="PANTHER" id="PTHR46211">
    <property type="entry name" value="GLYCEROPHOSPHORYL DIESTER PHOSPHODIESTERASE"/>
    <property type="match status" value="1"/>
</dbReference>
<dbReference type="InterPro" id="IPR017946">
    <property type="entry name" value="PLC-like_Pdiesterase_TIM-brl"/>
</dbReference>
<dbReference type="Gene3D" id="3.20.20.190">
    <property type="entry name" value="Phosphatidylinositol (PI) phosphodiesterase"/>
    <property type="match status" value="1"/>
</dbReference>
<evidence type="ECO:0000259" key="1">
    <source>
        <dbReference type="PROSITE" id="PS51704"/>
    </source>
</evidence>
<dbReference type="SUPFAM" id="SSF51695">
    <property type="entry name" value="PLC-like phosphodiesterases"/>
    <property type="match status" value="1"/>
</dbReference>
<proteinExistence type="predicted"/>
<dbReference type="EMBL" id="EF583987">
    <property type="protein sequence ID" value="ABQ75881.1"/>
    <property type="molecule type" value="Genomic_DNA"/>
</dbReference>
<name>A5YSC4_9EURY</name>
<evidence type="ECO:0000313" key="2">
    <source>
        <dbReference type="EMBL" id="ABQ75881.1"/>
    </source>
</evidence>
<dbReference type="PANTHER" id="PTHR46211:SF14">
    <property type="entry name" value="GLYCEROPHOSPHODIESTER PHOSPHODIESTERASE"/>
    <property type="match status" value="1"/>
</dbReference>
<dbReference type="GO" id="GO:0008081">
    <property type="term" value="F:phosphoric diester hydrolase activity"/>
    <property type="evidence" value="ECO:0007669"/>
    <property type="project" value="InterPro"/>
</dbReference>
<accession>A5YSC4</accession>
<dbReference type="GO" id="GO:0006629">
    <property type="term" value="P:lipid metabolic process"/>
    <property type="evidence" value="ECO:0007669"/>
    <property type="project" value="InterPro"/>
</dbReference>
<dbReference type="AlphaFoldDB" id="A5YSC4"/>
<dbReference type="Pfam" id="PF03009">
    <property type="entry name" value="GDPD"/>
    <property type="match status" value="1"/>
</dbReference>
<reference evidence="2" key="1">
    <citation type="journal article" date="2007" name="ISME J.">
        <title>Genomic plasticity in prokaryotes: the case of the square haloarchaeon.</title>
        <authorList>
            <person name="Cuadros-Orellana S."/>
            <person name="Martin-Cuadrado A.B."/>
            <person name="Legault B."/>
            <person name="D'Auria G."/>
            <person name="Zhaxybayeva O."/>
            <person name="Papke R.T."/>
            <person name="Rodriguez-Valera F."/>
        </authorList>
    </citation>
    <scope>NUCLEOTIDE SEQUENCE</scope>
</reference>
<organism evidence="2">
    <name type="scientific">uncultured haloarchaeon</name>
    <dbReference type="NCBI Taxonomy" id="160804"/>
    <lineage>
        <taxon>Archaea</taxon>
        <taxon>Methanobacteriati</taxon>
        <taxon>Methanobacteriota</taxon>
        <taxon>Stenosarchaea group</taxon>
        <taxon>Halobacteria</taxon>
        <taxon>Halobacteriales</taxon>
        <taxon>Halobacteriaceae</taxon>
        <taxon>environmental samples</taxon>
    </lineage>
</organism>
<feature type="domain" description="GP-PDE" evidence="1">
    <location>
        <begin position="8"/>
        <end position="236"/>
    </location>
</feature>
<protein>
    <submittedName>
        <fullName evidence="2">Glycerophosphodiester phosphodiesterase</fullName>
    </submittedName>
</protein>